<dbReference type="InterPro" id="IPR000073">
    <property type="entry name" value="AB_hydrolase_1"/>
</dbReference>
<dbReference type="Gene3D" id="3.40.50.1820">
    <property type="entry name" value="alpha/beta hydrolase"/>
    <property type="match status" value="1"/>
</dbReference>
<dbReference type="AlphaFoldDB" id="A0A7C8IE70"/>
<keyword evidence="3" id="KW-1185">Reference proteome</keyword>
<dbReference type="Pfam" id="PF00561">
    <property type="entry name" value="Abhydrolase_1"/>
    <property type="match status" value="1"/>
</dbReference>
<evidence type="ECO:0000313" key="3">
    <source>
        <dbReference type="Proteomes" id="UP000481861"/>
    </source>
</evidence>
<dbReference type="OrthoDB" id="408373at2759"/>
<dbReference type="InterPro" id="IPR050471">
    <property type="entry name" value="AB_hydrolase"/>
</dbReference>
<dbReference type="GO" id="GO:0004806">
    <property type="term" value="F:triacylglycerol lipase activity"/>
    <property type="evidence" value="ECO:0007669"/>
    <property type="project" value="TreeGrafter"/>
</dbReference>
<gene>
    <name evidence="2" type="ORF">BDV95DRAFT_601541</name>
</gene>
<comment type="caution">
    <text evidence="2">The sequence shown here is derived from an EMBL/GenBank/DDBJ whole genome shotgun (WGS) entry which is preliminary data.</text>
</comment>
<protein>
    <submittedName>
        <fullName evidence="2">Alpha/Beta hydrolase protein</fullName>
    </submittedName>
</protein>
<proteinExistence type="predicted"/>
<dbReference type="EMBL" id="JAADJZ010000002">
    <property type="protein sequence ID" value="KAF2877128.1"/>
    <property type="molecule type" value="Genomic_DNA"/>
</dbReference>
<dbReference type="PANTHER" id="PTHR43433">
    <property type="entry name" value="HYDROLASE, ALPHA/BETA FOLD FAMILY PROTEIN"/>
    <property type="match status" value="1"/>
</dbReference>
<organism evidence="2 3">
    <name type="scientific">Massariosphaeria phaeospora</name>
    <dbReference type="NCBI Taxonomy" id="100035"/>
    <lineage>
        <taxon>Eukaryota</taxon>
        <taxon>Fungi</taxon>
        <taxon>Dikarya</taxon>
        <taxon>Ascomycota</taxon>
        <taxon>Pezizomycotina</taxon>
        <taxon>Dothideomycetes</taxon>
        <taxon>Pleosporomycetidae</taxon>
        <taxon>Pleosporales</taxon>
        <taxon>Pleosporales incertae sedis</taxon>
        <taxon>Massariosphaeria</taxon>
    </lineage>
</organism>
<dbReference type="PANTHER" id="PTHR43433:SF5">
    <property type="entry name" value="AB HYDROLASE-1 DOMAIN-CONTAINING PROTEIN"/>
    <property type="match status" value="1"/>
</dbReference>
<accession>A0A7C8IE70</accession>
<name>A0A7C8IE70_9PLEO</name>
<evidence type="ECO:0000313" key="2">
    <source>
        <dbReference type="EMBL" id="KAF2877128.1"/>
    </source>
</evidence>
<keyword evidence="2" id="KW-0378">Hydrolase</keyword>
<feature type="domain" description="AB hydrolase-1" evidence="1">
    <location>
        <begin position="31"/>
        <end position="152"/>
    </location>
</feature>
<sequence>MAQNFTMPTARLGYLPVPGADLYYEVQGSGPLVLFISGANGNADVWRMMAAILAQNYTVALYDRRGYSRSHLSSTQPQDYAHKLDTDADDAALLVEHLSPGTPATVMGTSSGAIVALQLLQRHPDCLRTLIAHEPPAIKVLPDSAALEAAQRAVYTTYRAGGIPPALLQFAAVNNMHPIMVAGLISSMDAKIAPDVAGNSLLWFERELLPYPLADLDIDAIAKQKAKLVLLIGEGSPAEALYVRANRVISERVGVEVQMVPGEHVDYAVNPMGFATRLMGVLARRG</sequence>
<dbReference type="SUPFAM" id="SSF53474">
    <property type="entry name" value="alpha/beta-Hydrolases"/>
    <property type="match status" value="1"/>
</dbReference>
<reference evidence="2 3" key="1">
    <citation type="submission" date="2020-01" db="EMBL/GenBank/DDBJ databases">
        <authorList>
            <consortium name="DOE Joint Genome Institute"/>
            <person name="Haridas S."/>
            <person name="Albert R."/>
            <person name="Binder M."/>
            <person name="Bloem J."/>
            <person name="Labutti K."/>
            <person name="Salamov A."/>
            <person name="Andreopoulos B."/>
            <person name="Baker S.E."/>
            <person name="Barry K."/>
            <person name="Bills G."/>
            <person name="Bluhm B.H."/>
            <person name="Cannon C."/>
            <person name="Castanera R."/>
            <person name="Culley D.E."/>
            <person name="Daum C."/>
            <person name="Ezra D."/>
            <person name="Gonzalez J.B."/>
            <person name="Henrissat B."/>
            <person name="Kuo A."/>
            <person name="Liang C."/>
            <person name="Lipzen A."/>
            <person name="Lutzoni F."/>
            <person name="Magnuson J."/>
            <person name="Mondo S."/>
            <person name="Nolan M."/>
            <person name="Ohm R."/>
            <person name="Pangilinan J."/>
            <person name="Park H.-J.H."/>
            <person name="Ramirez L."/>
            <person name="Alfaro M."/>
            <person name="Sun H."/>
            <person name="Tritt A."/>
            <person name="Yoshinaga Y."/>
            <person name="Zwiers L.-H.L."/>
            <person name="Turgeon B.G."/>
            <person name="Goodwin S.B."/>
            <person name="Spatafora J.W."/>
            <person name="Crous P.W."/>
            <person name="Grigoriev I.V."/>
        </authorList>
    </citation>
    <scope>NUCLEOTIDE SEQUENCE [LARGE SCALE GENOMIC DNA]</scope>
    <source>
        <strain evidence="2 3">CBS 611.86</strain>
    </source>
</reference>
<dbReference type="GO" id="GO:0046503">
    <property type="term" value="P:glycerolipid catabolic process"/>
    <property type="evidence" value="ECO:0007669"/>
    <property type="project" value="TreeGrafter"/>
</dbReference>
<dbReference type="Proteomes" id="UP000481861">
    <property type="component" value="Unassembled WGS sequence"/>
</dbReference>
<evidence type="ECO:0000259" key="1">
    <source>
        <dbReference type="Pfam" id="PF00561"/>
    </source>
</evidence>
<dbReference type="InterPro" id="IPR029058">
    <property type="entry name" value="AB_hydrolase_fold"/>
</dbReference>